<dbReference type="InterPro" id="IPR052596">
    <property type="entry name" value="AMBRA1_autophagy"/>
</dbReference>
<dbReference type="EMBL" id="NCVQ01000003">
    <property type="protein sequence ID" value="PWZ36538.1"/>
    <property type="molecule type" value="Genomic_DNA"/>
</dbReference>
<gene>
    <name evidence="1" type="ORF">Zm00014a_004511</name>
</gene>
<name>A0A3L6FNT5_MAIZE</name>
<proteinExistence type="predicted"/>
<dbReference type="EMBL" id="NCVQ01000003">
    <property type="protein sequence ID" value="PWZ36539.1"/>
    <property type="molecule type" value="Genomic_DNA"/>
</dbReference>
<evidence type="ECO:0000313" key="1">
    <source>
        <dbReference type="EMBL" id="PWZ36539.1"/>
    </source>
</evidence>
<evidence type="ECO:0000313" key="2">
    <source>
        <dbReference type="Proteomes" id="UP000251960"/>
    </source>
</evidence>
<dbReference type="PANTHER" id="PTHR22874">
    <property type="entry name" value="ACTIVATING MOLECULE IN BECN1-REGULATED AUTOPHAGY PROTEIN 1"/>
    <property type="match status" value="1"/>
</dbReference>
<sequence length="249" mass="26922">MVHLQVHNLDSEDSTMTPALLSNYSFRDTPLLGGSGVDNLISELQYMQNFEQVGASSSVPVTTGSFDGSRLHDTSGHHLMTSLPSVGRPLLGTHAAEAPAISLSVGSEQTTSLLGGGTELPCTVKLRIWRHEMKNPFITLGPEACLLTIPHAVLCRFGTVLATRAIKAAHCLTSIQFSPTSEHILLAYGRQHSSLLRTILINGETRVPVYTVLEVLFMGLSKGRLGFFGTMVHHSLAGENVHEVLLSYH</sequence>
<accession>A0A3L6FNT5</accession>
<dbReference type="Proteomes" id="UP000251960">
    <property type="component" value="Chromosome 2"/>
</dbReference>
<protein>
    <submittedName>
        <fullName evidence="1">Uncharacterized protein</fullName>
    </submittedName>
</protein>
<reference evidence="1 2" key="1">
    <citation type="journal article" date="2018" name="Nat. Genet.">
        <title>Extensive intraspecific gene order and gene structural variations between Mo17 and other maize genomes.</title>
        <authorList>
            <person name="Sun S."/>
            <person name="Zhou Y."/>
            <person name="Chen J."/>
            <person name="Shi J."/>
            <person name="Zhao H."/>
            <person name="Zhao H."/>
            <person name="Song W."/>
            <person name="Zhang M."/>
            <person name="Cui Y."/>
            <person name="Dong X."/>
            <person name="Liu H."/>
            <person name="Ma X."/>
            <person name="Jiao Y."/>
            <person name="Wang B."/>
            <person name="Wei X."/>
            <person name="Stein J.C."/>
            <person name="Glaubitz J.C."/>
            <person name="Lu F."/>
            <person name="Yu G."/>
            <person name="Liang C."/>
            <person name="Fengler K."/>
            <person name="Li B."/>
            <person name="Rafalski A."/>
            <person name="Schnable P.S."/>
            <person name="Ware D.H."/>
            <person name="Buckler E.S."/>
            <person name="Lai J."/>
        </authorList>
    </citation>
    <scope>NUCLEOTIDE SEQUENCE [LARGE SCALE GENOMIC DNA]</scope>
    <source>
        <strain evidence="2">cv. Missouri 17</strain>
        <tissue evidence="1">Seedling</tissue>
    </source>
</reference>
<dbReference type="ExpressionAtlas" id="A0A3L6FNT5">
    <property type="expression patterns" value="baseline and differential"/>
</dbReference>
<comment type="caution">
    <text evidence="1">The sequence shown here is derived from an EMBL/GenBank/DDBJ whole genome shotgun (WGS) entry which is preliminary data.</text>
</comment>
<dbReference type="AlphaFoldDB" id="A0A3L6FNT5"/>
<organism evidence="1">
    <name type="scientific">Zea mays</name>
    <name type="common">Maize</name>
    <dbReference type="NCBI Taxonomy" id="4577"/>
    <lineage>
        <taxon>Eukaryota</taxon>
        <taxon>Viridiplantae</taxon>
        <taxon>Streptophyta</taxon>
        <taxon>Embryophyta</taxon>
        <taxon>Tracheophyta</taxon>
        <taxon>Spermatophyta</taxon>
        <taxon>Magnoliopsida</taxon>
        <taxon>Liliopsida</taxon>
        <taxon>Poales</taxon>
        <taxon>Poaceae</taxon>
        <taxon>PACMAD clade</taxon>
        <taxon>Panicoideae</taxon>
        <taxon>Andropogonodae</taxon>
        <taxon>Andropogoneae</taxon>
        <taxon>Tripsacinae</taxon>
        <taxon>Zea</taxon>
    </lineage>
</organism>
<accession>A0A3L6FNP2</accession>
<dbReference type="PANTHER" id="PTHR22874:SF9">
    <property type="entry name" value="TRANSDUCIN FAMILY PROTEIN _ WD-40 REPEAT FAMILY PROTEIN"/>
    <property type="match status" value="1"/>
</dbReference>